<feature type="non-terminal residue" evidence="2">
    <location>
        <position position="197"/>
    </location>
</feature>
<sequence length="197" mass="20957">MKSSPVSHCVSGNPVQFTHLRRREDPGNTKKYDGSKMKICQIAIALIVAVSFVHSAAGANCECVEECSGDTELKCEVDEDDTCSDNTWEWVSWGYYSKLACCMEHANTCSKGYTCNSGRLSTSICTNEVCSACTKCYGGGYSCNAASPPPSPPPPKPPPPKPPPPRPSSNLASPPPSPPPPKPPPPKPPPPRPSSNL</sequence>
<evidence type="ECO:0000313" key="3">
    <source>
        <dbReference type="Proteomes" id="UP001190700"/>
    </source>
</evidence>
<reference evidence="2 3" key="1">
    <citation type="journal article" date="2015" name="Genome Biol. Evol.">
        <title>Comparative Genomics of a Bacterivorous Green Alga Reveals Evolutionary Causalities and Consequences of Phago-Mixotrophic Mode of Nutrition.</title>
        <authorList>
            <person name="Burns J.A."/>
            <person name="Paasch A."/>
            <person name="Narechania A."/>
            <person name="Kim E."/>
        </authorList>
    </citation>
    <scope>NUCLEOTIDE SEQUENCE [LARGE SCALE GENOMIC DNA]</scope>
    <source>
        <strain evidence="2 3">PLY_AMNH</strain>
    </source>
</reference>
<dbReference type="AlphaFoldDB" id="A0AAE0KVN9"/>
<dbReference type="PRINTS" id="PR01217">
    <property type="entry name" value="PRICHEXTENSN"/>
</dbReference>
<feature type="compositionally biased region" description="Pro residues" evidence="1">
    <location>
        <begin position="147"/>
        <end position="197"/>
    </location>
</feature>
<proteinExistence type="predicted"/>
<organism evidence="2 3">
    <name type="scientific">Cymbomonas tetramitiformis</name>
    <dbReference type="NCBI Taxonomy" id="36881"/>
    <lineage>
        <taxon>Eukaryota</taxon>
        <taxon>Viridiplantae</taxon>
        <taxon>Chlorophyta</taxon>
        <taxon>Pyramimonadophyceae</taxon>
        <taxon>Pyramimonadales</taxon>
        <taxon>Pyramimonadaceae</taxon>
        <taxon>Cymbomonas</taxon>
    </lineage>
</organism>
<dbReference type="Proteomes" id="UP001190700">
    <property type="component" value="Unassembled WGS sequence"/>
</dbReference>
<evidence type="ECO:0000313" key="2">
    <source>
        <dbReference type="EMBL" id="KAK3262442.1"/>
    </source>
</evidence>
<keyword evidence="3" id="KW-1185">Reference proteome</keyword>
<comment type="caution">
    <text evidence="2">The sequence shown here is derived from an EMBL/GenBank/DDBJ whole genome shotgun (WGS) entry which is preliminary data.</text>
</comment>
<evidence type="ECO:0000256" key="1">
    <source>
        <dbReference type="SAM" id="MobiDB-lite"/>
    </source>
</evidence>
<name>A0AAE0KVN9_9CHLO</name>
<dbReference type="EMBL" id="LGRX02016193">
    <property type="protein sequence ID" value="KAK3262442.1"/>
    <property type="molecule type" value="Genomic_DNA"/>
</dbReference>
<protein>
    <submittedName>
        <fullName evidence="2">Uncharacterized protein</fullName>
    </submittedName>
</protein>
<feature type="region of interest" description="Disordered" evidence="1">
    <location>
        <begin position="145"/>
        <end position="197"/>
    </location>
</feature>
<accession>A0AAE0KVN9</accession>
<gene>
    <name evidence="2" type="ORF">CYMTET_28704</name>
</gene>